<dbReference type="AlphaFoldDB" id="A0A699UQF6"/>
<protein>
    <submittedName>
        <fullName evidence="2">Uncharacterized protein</fullName>
    </submittedName>
</protein>
<evidence type="ECO:0000313" key="2">
    <source>
        <dbReference type="EMBL" id="GFD24730.1"/>
    </source>
</evidence>
<proteinExistence type="predicted"/>
<feature type="non-terminal residue" evidence="2">
    <location>
        <position position="80"/>
    </location>
</feature>
<dbReference type="EMBL" id="BKCJ011354638">
    <property type="protein sequence ID" value="GFD24730.1"/>
    <property type="molecule type" value="Genomic_DNA"/>
</dbReference>
<feature type="region of interest" description="Disordered" evidence="1">
    <location>
        <begin position="1"/>
        <end position="44"/>
    </location>
</feature>
<feature type="compositionally biased region" description="Basic and acidic residues" evidence="1">
    <location>
        <begin position="27"/>
        <end position="42"/>
    </location>
</feature>
<evidence type="ECO:0000256" key="1">
    <source>
        <dbReference type="SAM" id="MobiDB-lite"/>
    </source>
</evidence>
<gene>
    <name evidence="2" type="ORF">Tci_896699</name>
</gene>
<organism evidence="2">
    <name type="scientific">Tanacetum cinerariifolium</name>
    <name type="common">Dalmatian daisy</name>
    <name type="synonym">Chrysanthemum cinerariifolium</name>
    <dbReference type="NCBI Taxonomy" id="118510"/>
    <lineage>
        <taxon>Eukaryota</taxon>
        <taxon>Viridiplantae</taxon>
        <taxon>Streptophyta</taxon>
        <taxon>Embryophyta</taxon>
        <taxon>Tracheophyta</taxon>
        <taxon>Spermatophyta</taxon>
        <taxon>Magnoliopsida</taxon>
        <taxon>eudicotyledons</taxon>
        <taxon>Gunneridae</taxon>
        <taxon>Pentapetalae</taxon>
        <taxon>asterids</taxon>
        <taxon>campanulids</taxon>
        <taxon>Asterales</taxon>
        <taxon>Asteraceae</taxon>
        <taxon>Asteroideae</taxon>
        <taxon>Anthemideae</taxon>
        <taxon>Anthemidinae</taxon>
        <taxon>Tanacetum</taxon>
    </lineage>
</organism>
<reference evidence="2" key="1">
    <citation type="journal article" date="2019" name="Sci. Rep.">
        <title>Draft genome of Tanacetum cinerariifolium, the natural source of mosquito coil.</title>
        <authorList>
            <person name="Yamashiro T."/>
            <person name="Shiraishi A."/>
            <person name="Satake H."/>
            <person name="Nakayama K."/>
        </authorList>
    </citation>
    <scope>NUCLEOTIDE SEQUENCE</scope>
</reference>
<name>A0A699UQF6_TANCI</name>
<accession>A0A699UQF6</accession>
<comment type="caution">
    <text evidence="2">The sequence shown here is derived from an EMBL/GenBank/DDBJ whole genome shotgun (WGS) entry which is preliminary data.</text>
</comment>
<feature type="compositionally biased region" description="Basic and acidic residues" evidence="1">
    <location>
        <begin position="1"/>
        <end position="18"/>
    </location>
</feature>
<sequence>MGHFSRDYKAKWNQDSRKGNVGYNGNKARDNSQRPASQDDSKALVTIDGEAIDWSRHVEEDTQNFAIIAYSSSNSGSDNE</sequence>